<dbReference type="Pfam" id="PF02469">
    <property type="entry name" value="Fasciclin"/>
    <property type="match status" value="1"/>
</dbReference>
<gene>
    <name evidence="3" type="ORF">GCM10011273_30300</name>
</gene>
<accession>A0A918QC76</accession>
<dbReference type="InterPro" id="IPR000782">
    <property type="entry name" value="FAS1_domain"/>
</dbReference>
<keyword evidence="4" id="KW-1185">Reference proteome</keyword>
<sequence>MTHLRPQSLRPLSRFAASILIGASLMAVPAMADHHAKKADKTIVETAAANPDFSTLAAAVKAADLAGTLSGTGPFTVFAPTNTAFNALPAGTVDTLLKPENKAQLTKVLTYHVVAGKVSAKKLGELIAAGGGSYKITTVSGDTLTATQDMGKIKLTDETGASGHVTAADLWQSNGVIHVIDKVVLPQ</sequence>
<dbReference type="PANTHER" id="PTHR10900">
    <property type="entry name" value="PERIOSTIN-RELATED"/>
    <property type="match status" value="1"/>
</dbReference>
<keyword evidence="1" id="KW-0732">Signal</keyword>
<feature type="signal peptide" evidence="1">
    <location>
        <begin position="1"/>
        <end position="32"/>
    </location>
</feature>
<dbReference type="EMBL" id="BMZB01000005">
    <property type="protein sequence ID" value="GGZ41594.1"/>
    <property type="molecule type" value="Genomic_DNA"/>
</dbReference>
<evidence type="ECO:0000256" key="1">
    <source>
        <dbReference type="SAM" id="SignalP"/>
    </source>
</evidence>
<dbReference type="InterPro" id="IPR050904">
    <property type="entry name" value="Adhesion/Biosynth-related"/>
</dbReference>
<evidence type="ECO:0000313" key="4">
    <source>
        <dbReference type="Proteomes" id="UP000662572"/>
    </source>
</evidence>
<dbReference type="PROSITE" id="PS50213">
    <property type="entry name" value="FAS1"/>
    <property type="match status" value="1"/>
</dbReference>
<reference evidence="3" key="2">
    <citation type="submission" date="2020-09" db="EMBL/GenBank/DDBJ databases">
        <authorList>
            <person name="Sun Q."/>
            <person name="Kim S."/>
        </authorList>
    </citation>
    <scope>NUCLEOTIDE SEQUENCE</scope>
    <source>
        <strain evidence="3">KCTC 32296</strain>
    </source>
</reference>
<dbReference type="RefSeq" id="WP_189488111.1">
    <property type="nucleotide sequence ID" value="NZ_BMZB01000005.1"/>
</dbReference>
<dbReference type="GO" id="GO:0005615">
    <property type="term" value="C:extracellular space"/>
    <property type="evidence" value="ECO:0007669"/>
    <property type="project" value="TreeGrafter"/>
</dbReference>
<name>A0A918QC76_9CAUL</name>
<feature type="domain" description="FAS1" evidence="2">
    <location>
        <begin position="40"/>
        <end position="184"/>
    </location>
</feature>
<protein>
    <recommendedName>
        <fullName evidence="2">FAS1 domain-containing protein</fullName>
    </recommendedName>
</protein>
<evidence type="ECO:0000313" key="3">
    <source>
        <dbReference type="EMBL" id="GGZ41594.1"/>
    </source>
</evidence>
<organism evidence="3 4">
    <name type="scientific">Asticcacaulis endophyticus</name>
    <dbReference type="NCBI Taxonomy" id="1395890"/>
    <lineage>
        <taxon>Bacteria</taxon>
        <taxon>Pseudomonadati</taxon>
        <taxon>Pseudomonadota</taxon>
        <taxon>Alphaproteobacteria</taxon>
        <taxon>Caulobacterales</taxon>
        <taxon>Caulobacteraceae</taxon>
        <taxon>Asticcacaulis</taxon>
    </lineage>
</organism>
<feature type="chain" id="PRO_5037915774" description="FAS1 domain-containing protein" evidence="1">
    <location>
        <begin position="33"/>
        <end position="187"/>
    </location>
</feature>
<dbReference type="Gene3D" id="2.30.180.10">
    <property type="entry name" value="FAS1 domain"/>
    <property type="match status" value="1"/>
</dbReference>
<dbReference type="Proteomes" id="UP000662572">
    <property type="component" value="Unassembled WGS sequence"/>
</dbReference>
<dbReference type="AlphaFoldDB" id="A0A918QC76"/>
<dbReference type="PANTHER" id="PTHR10900:SF77">
    <property type="entry name" value="FI19380P1"/>
    <property type="match status" value="1"/>
</dbReference>
<proteinExistence type="predicted"/>
<dbReference type="FunFam" id="2.30.180.10:FF:000014">
    <property type="entry name" value="Stabilin 1"/>
    <property type="match status" value="1"/>
</dbReference>
<comment type="caution">
    <text evidence="3">The sequence shown here is derived from an EMBL/GenBank/DDBJ whole genome shotgun (WGS) entry which is preliminary data.</text>
</comment>
<evidence type="ECO:0000259" key="2">
    <source>
        <dbReference type="PROSITE" id="PS50213"/>
    </source>
</evidence>
<dbReference type="InterPro" id="IPR036378">
    <property type="entry name" value="FAS1_dom_sf"/>
</dbReference>
<dbReference type="SMART" id="SM00554">
    <property type="entry name" value="FAS1"/>
    <property type="match status" value="1"/>
</dbReference>
<dbReference type="SUPFAM" id="SSF82153">
    <property type="entry name" value="FAS1 domain"/>
    <property type="match status" value="1"/>
</dbReference>
<reference evidence="3" key="1">
    <citation type="journal article" date="2014" name="Int. J. Syst. Evol. Microbiol.">
        <title>Complete genome sequence of Corynebacterium casei LMG S-19264T (=DSM 44701T), isolated from a smear-ripened cheese.</title>
        <authorList>
            <consortium name="US DOE Joint Genome Institute (JGI-PGF)"/>
            <person name="Walter F."/>
            <person name="Albersmeier A."/>
            <person name="Kalinowski J."/>
            <person name="Ruckert C."/>
        </authorList>
    </citation>
    <scope>NUCLEOTIDE SEQUENCE</scope>
    <source>
        <strain evidence="3">KCTC 32296</strain>
    </source>
</reference>